<dbReference type="STRING" id="33888.A6122_2542"/>
<dbReference type="Gene3D" id="1.25.40.10">
    <property type="entry name" value="Tetratricopeptide repeat domain"/>
    <property type="match status" value="1"/>
</dbReference>
<dbReference type="Pfam" id="PF21545">
    <property type="entry name" value="T7SS_EccA1_N"/>
    <property type="match status" value="1"/>
</dbReference>
<evidence type="ECO:0000313" key="3">
    <source>
        <dbReference type="Proteomes" id="UP000077071"/>
    </source>
</evidence>
<accession>A0A160KVC7</accession>
<dbReference type="RefSeq" id="WP_068255806.1">
    <property type="nucleotide sequence ID" value="NZ_CP015515.1"/>
</dbReference>
<evidence type="ECO:0000313" key="2">
    <source>
        <dbReference type="EMBL" id="AND17657.1"/>
    </source>
</evidence>
<dbReference type="EMBL" id="CP015515">
    <property type="protein sequence ID" value="AND17657.1"/>
    <property type="molecule type" value="Genomic_DNA"/>
</dbReference>
<dbReference type="InterPro" id="IPR011990">
    <property type="entry name" value="TPR-like_helical_dom_sf"/>
</dbReference>
<dbReference type="AlphaFoldDB" id="A0A160KVC7"/>
<dbReference type="KEGG" id="rtn:A6122_2542"/>
<dbReference type="Proteomes" id="UP000077071">
    <property type="component" value="Chromosome"/>
</dbReference>
<protein>
    <recommendedName>
        <fullName evidence="1">ESX-1 secretion system protein EccA1-like N-terminal domain-containing protein</fullName>
    </recommendedName>
</protein>
<dbReference type="SUPFAM" id="SSF48452">
    <property type="entry name" value="TPR-like"/>
    <property type="match status" value="1"/>
</dbReference>
<gene>
    <name evidence="2" type="ORF">A6122_2542</name>
</gene>
<organism evidence="2 3">
    <name type="scientific">Rathayibacter tritici</name>
    <dbReference type="NCBI Taxonomy" id="33888"/>
    <lineage>
        <taxon>Bacteria</taxon>
        <taxon>Bacillati</taxon>
        <taxon>Actinomycetota</taxon>
        <taxon>Actinomycetes</taxon>
        <taxon>Micrococcales</taxon>
        <taxon>Microbacteriaceae</taxon>
        <taxon>Rathayibacter</taxon>
    </lineage>
</organism>
<proteinExistence type="predicted"/>
<evidence type="ECO:0000259" key="1">
    <source>
        <dbReference type="Pfam" id="PF21545"/>
    </source>
</evidence>
<sequence>MAVAVGFRRSGELCALSRPRLRAVGAPLFRGGRRSRLSGWLSMPGGPGLVRPSALAPAWEAPLLRLVRTGAPASELHAATADSPEGSRIAAVIELVRDALHSPDGDRALRLTCWLVRLRYDPSTDSFLRRYGIALTVRLPLSGGLDVEVPLNSVALRLLYAELIASMDHVAAAAAVETLEPSTLAASTLAALYSARRRWNDVVEFSAPIENVDAACAAVLIRRGVALRELGMTAGALEAFDRVVRPTVTSARPAELRAEALLERASTLLSDGRRTPARRDLERVLTHYPDSAEAQDLLAVVQH</sequence>
<name>A0A160KVC7_9MICO</name>
<dbReference type="InterPro" id="IPR049078">
    <property type="entry name" value="T7SS_EccA1-like_N"/>
</dbReference>
<dbReference type="OrthoDB" id="4303260at2"/>
<reference evidence="2 3" key="1">
    <citation type="submission" date="2016-05" db="EMBL/GenBank/DDBJ databases">
        <title>Complete genome sequence of Rathayibacter tritici NCPPB 1953.</title>
        <authorList>
            <person name="Park J."/>
            <person name="Lee H.-H."/>
            <person name="Lee S.-W."/>
            <person name="Seo Y.-S."/>
        </authorList>
    </citation>
    <scope>NUCLEOTIDE SEQUENCE [LARGE SCALE GENOMIC DNA]</scope>
    <source>
        <strain evidence="2 3">NCPPB 1953</strain>
    </source>
</reference>
<feature type="domain" description="ESX-1 secretion system protein EccA1-like N-terminal" evidence="1">
    <location>
        <begin position="135"/>
        <end position="295"/>
    </location>
</feature>
<dbReference type="PATRIC" id="fig|33888.3.peg.2842"/>
<keyword evidence="3" id="KW-1185">Reference proteome</keyword>